<protein>
    <submittedName>
        <fullName evidence="7">Disulfide bond formation protein B</fullName>
    </submittedName>
</protein>
<dbReference type="SUPFAM" id="SSF158442">
    <property type="entry name" value="DsbB-like"/>
    <property type="match status" value="1"/>
</dbReference>
<dbReference type="Pfam" id="PF02600">
    <property type="entry name" value="DsbB"/>
    <property type="match status" value="1"/>
</dbReference>
<dbReference type="RefSeq" id="WP_112294797.1">
    <property type="nucleotide sequence ID" value="NZ_CBCSBS010000001.1"/>
</dbReference>
<dbReference type="GO" id="GO:0015035">
    <property type="term" value="F:protein-disulfide reductase activity"/>
    <property type="evidence" value="ECO:0007669"/>
    <property type="project" value="InterPro"/>
</dbReference>
<dbReference type="InterPro" id="IPR050183">
    <property type="entry name" value="DsbB"/>
</dbReference>
<evidence type="ECO:0000256" key="4">
    <source>
        <dbReference type="ARBA" id="ARBA00022989"/>
    </source>
</evidence>
<dbReference type="PANTHER" id="PTHR36570">
    <property type="entry name" value="DISULFIDE BOND FORMATION PROTEIN B"/>
    <property type="match status" value="1"/>
</dbReference>
<dbReference type="InterPro" id="IPR003752">
    <property type="entry name" value="DiS_bond_form_DsbB/BdbC"/>
</dbReference>
<feature type="transmembrane region" description="Helical" evidence="6">
    <location>
        <begin position="40"/>
        <end position="59"/>
    </location>
</feature>
<organism evidence="7 8">
    <name type="scientific">Polynucleobacter paneuropaeus</name>
    <dbReference type="NCBI Taxonomy" id="2527775"/>
    <lineage>
        <taxon>Bacteria</taxon>
        <taxon>Pseudomonadati</taxon>
        <taxon>Pseudomonadota</taxon>
        <taxon>Betaproteobacteria</taxon>
        <taxon>Burkholderiales</taxon>
        <taxon>Burkholderiaceae</taxon>
        <taxon>Polynucleobacter</taxon>
    </lineage>
</organism>
<dbReference type="EMBL" id="CP030085">
    <property type="protein sequence ID" value="AWW50025.1"/>
    <property type="molecule type" value="Genomic_DNA"/>
</dbReference>
<sequence length="158" mass="18041">MNRTFYLLMGFLSLGLVMAALILQQFGYQGVPFLPCPLCIMQRVGYLGICCSCFMALAFQPSRKFFHILATLFALFGLLVAGRHIWVLFHPDTSCGIDPLETWINQFELVRGLPWLFKADGLCSAQLPPIFGLQLPQWSFIWFAIFLIVLLQRLFKKS</sequence>
<evidence type="ECO:0000256" key="3">
    <source>
        <dbReference type="ARBA" id="ARBA00022692"/>
    </source>
</evidence>
<proteinExistence type="predicted"/>
<gene>
    <name evidence="7" type="ORF">Pas1_06305</name>
</gene>
<feature type="transmembrane region" description="Helical" evidence="6">
    <location>
        <begin position="7"/>
        <end position="28"/>
    </location>
</feature>
<keyword evidence="4 6" id="KW-1133">Transmembrane helix</keyword>
<accession>A0A2Z4JT31</accession>
<reference evidence="8" key="1">
    <citation type="submission" date="2018-06" db="EMBL/GenBank/DDBJ databases">
        <title>Description of a new Polynucleobacter species.</title>
        <authorList>
            <person name="Hahn M.W."/>
        </authorList>
    </citation>
    <scope>NUCLEOTIDE SEQUENCE [LARGE SCALE GENOMIC DNA]</scope>
    <source>
        <strain evidence="8">MG-25-Pas1-D2</strain>
    </source>
</reference>
<dbReference type="InterPro" id="IPR023380">
    <property type="entry name" value="DsbB-like_sf"/>
</dbReference>
<evidence type="ECO:0000256" key="5">
    <source>
        <dbReference type="ARBA" id="ARBA00023136"/>
    </source>
</evidence>
<keyword evidence="3 6" id="KW-0812">Transmembrane</keyword>
<keyword evidence="2" id="KW-1003">Cell membrane</keyword>
<evidence type="ECO:0000256" key="1">
    <source>
        <dbReference type="ARBA" id="ARBA00004651"/>
    </source>
</evidence>
<evidence type="ECO:0000313" key="7">
    <source>
        <dbReference type="EMBL" id="AWW50025.1"/>
    </source>
</evidence>
<dbReference type="GO" id="GO:0006457">
    <property type="term" value="P:protein folding"/>
    <property type="evidence" value="ECO:0007669"/>
    <property type="project" value="InterPro"/>
</dbReference>
<dbReference type="GO" id="GO:0005886">
    <property type="term" value="C:plasma membrane"/>
    <property type="evidence" value="ECO:0007669"/>
    <property type="project" value="UniProtKB-SubCell"/>
</dbReference>
<name>A0A2Z4JT31_9BURK</name>
<evidence type="ECO:0000256" key="6">
    <source>
        <dbReference type="SAM" id="Phobius"/>
    </source>
</evidence>
<evidence type="ECO:0000313" key="8">
    <source>
        <dbReference type="Proteomes" id="UP000248592"/>
    </source>
</evidence>
<evidence type="ECO:0000256" key="2">
    <source>
        <dbReference type="ARBA" id="ARBA00022475"/>
    </source>
</evidence>
<feature type="transmembrane region" description="Helical" evidence="6">
    <location>
        <begin position="137"/>
        <end position="155"/>
    </location>
</feature>
<dbReference type="Proteomes" id="UP000248592">
    <property type="component" value="Chromosome"/>
</dbReference>
<dbReference type="NCBIfam" id="NF002552">
    <property type="entry name" value="PRK02110.1"/>
    <property type="match status" value="1"/>
</dbReference>
<comment type="subcellular location">
    <subcellularLocation>
        <location evidence="1">Cell membrane</location>
        <topology evidence="1">Multi-pass membrane protein</topology>
    </subcellularLocation>
</comment>
<dbReference type="Gene3D" id="1.20.1550.10">
    <property type="entry name" value="DsbB-like"/>
    <property type="match status" value="1"/>
</dbReference>
<feature type="transmembrane region" description="Helical" evidence="6">
    <location>
        <begin position="66"/>
        <end position="86"/>
    </location>
</feature>
<keyword evidence="5 6" id="KW-0472">Membrane</keyword>
<dbReference type="PANTHER" id="PTHR36570:SF3">
    <property type="entry name" value="DISULFIDE BOND FORMATION PROTEIN B"/>
    <property type="match status" value="1"/>
</dbReference>
<dbReference type="AlphaFoldDB" id="A0A2Z4JT31"/>